<evidence type="ECO:0000256" key="1">
    <source>
        <dbReference type="ARBA" id="ARBA00004651"/>
    </source>
</evidence>
<evidence type="ECO:0000256" key="6">
    <source>
        <dbReference type="ARBA" id="ARBA00023136"/>
    </source>
</evidence>
<protein>
    <submittedName>
        <fullName evidence="8">Multidrug export protein mepA</fullName>
    </submittedName>
</protein>
<dbReference type="InterPro" id="IPR052031">
    <property type="entry name" value="Membrane_Transporter-Flippase"/>
</dbReference>
<feature type="transmembrane region" description="Helical" evidence="7">
    <location>
        <begin position="144"/>
        <end position="164"/>
    </location>
</feature>
<dbReference type="EMBL" id="FMHG01000003">
    <property type="protein sequence ID" value="SCJ89552.1"/>
    <property type="molecule type" value="Genomic_DNA"/>
</dbReference>
<name>A0A1C6K5D9_9FIRM</name>
<feature type="transmembrane region" description="Helical" evidence="7">
    <location>
        <begin position="197"/>
        <end position="218"/>
    </location>
</feature>
<dbReference type="InterPro" id="IPR002528">
    <property type="entry name" value="MATE_fam"/>
</dbReference>
<dbReference type="CDD" id="cd13138">
    <property type="entry name" value="MATE_yoeA_like"/>
    <property type="match status" value="1"/>
</dbReference>
<evidence type="ECO:0000256" key="7">
    <source>
        <dbReference type="SAM" id="Phobius"/>
    </source>
</evidence>
<proteinExistence type="predicted"/>
<keyword evidence="2" id="KW-0813">Transport</keyword>
<feature type="transmembrane region" description="Helical" evidence="7">
    <location>
        <begin position="390"/>
        <end position="410"/>
    </location>
</feature>
<comment type="subcellular location">
    <subcellularLocation>
        <location evidence="1">Cell membrane</location>
        <topology evidence="1">Multi-pass membrane protein</topology>
    </subcellularLocation>
</comment>
<feature type="transmembrane region" description="Helical" evidence="7">
    <location>
        <begin position="171"/>
        <end position="191"/>
    </location>
</feature>
<keyword evidence="3" id="KW-1003">Cell membrane</keyword>
<dbReference type="NCBIfam" id="TIGR00797">
    <property type="entry name" value="matE"/>
    <property type="match status" value="1"/>
</dbReference>
<sequence>MAADKYQQNITEGVIWKQLLAFFFPILLGTFFQQLYNTADAIVVGNFVGKQALAAVGGSTGVLINLFVNLFVGISSGATVVIAQYYGAARHDDVHKVVHSSTALAIVAGGVMTVVGVLIAPFVLRAMGTPADIMDHALTYLRVYFFGMIASFIYNMGSGVLRAVGDTRRPLYFLIAACLTNIALDLLFVALLGMGVLGVALATVLSQILSAVLVVLTLSRSEGQPYQLTLSQVRFSKGVLGSVFRVGIPAGLQSNMYTVSNIILQSCINSFGTNTVAAWTAFGKIDGFFWMIMGAFGVSITTFVGQNFGAQKYHRVRQSVRVCLGLSFGVALVASSLLYFFCQPVYRLFTADGQVIDLGVQILRSMVPFYFTYICVEILAGAIRGTGDSIVPMLITCGGVCVLRVLWVLIALPFKNELSTVLASYPITWTVTSLLFIIYYLRGGWLRRRIAAMGFAPEQRRPH</sequence>
<evidence type="ECO:0000313" key="8">
    <source>
        <dbReference type="EMBL" id="SCJ89552.1"/>
    </source>
</evidence>
<evidence type="ECO:0000256" key="4">
    <source>
        <dbReference type="ARBA" id="ARBA00022692"/>
    </source>
</evidence>
<feature type="transmembrane region" description="Helical" evidence="7">
    <location>
        <begin position="52"/>
        <end position="82"/>
    </location>
</feature>
<keyword evidence="4 7" id="KW-0812">Transmembrane</keyword>
<dbReference type="GO" id="GO:0042910">
    <property type="term" value="F:xenobiotic transmembrane transporter activity"/>
    <property type="evidence" value="ECO:0007669"/>
    <property type="project" value="InterPro"/>
</dbReference>
<feature type="transmembrane region" description="Helical" evidence="7">
    <location>
        <begin position="103"/>
        <end position="124"/>
    </location>
</feature>
<dbReference type="PANTHER" id="PTHR43549:SF3">
    <property type="entry name" value="MULTIDRUG RESISTANCE PROTEIN YPNP-RELATED"/>
    <property type="match status" value="1"/>
</dbReference>
<keyword evidence="5 7" id="KW-1133">Transmembrane helix</keyword>
<keyword evidence="6 7" id="KW-0472">Membrane</keyword>
<dbReference type="PIRSF" id="PIRSF006603">
    <property type="entry name" value="DinF"/>
    <property type="match status" value="1"/>
</dbReference>
<dbReference type="GO" id="GO:0005886">
    <property type="term" value="C:plasma membrane"/>
    <property type="evidence" value="ECO:0007669"/>
    <property type="project" value="UniProtKB-SubCell"/>
</dbReference>
<gene>
    <name evidence="8" type="primary">mepA_16</name>
    <name evidence="8" type="ORF">SAMEA3545359_02646</name>
</gene>
<accession>A0A1C6K5D9</accession>
<evidence type="ECO:0000256" key="3">
    <source>
        <dbReference type="ARBA" id="ARBA00022475"/>
    </source>
</evidence>
<organism evidence="8">
    <name type="scientific">uncultured Anaerotruncus sp</name>
    <dbReference type="NCBI Taxonomy" id="905011"/>
    <lineage>
        <taxon>Bacteria</taxon>
        <taxon>Bacillati</taxon>
        <taxon>Bacillota</taxon>
        <taxon>Clostridia</taxon>
        <taxon>Eubacteriales</taxon>
        <taxon>Oscillospiraceae</taxon>
        <taxon>Anaerotruncus</taxon>
        <taxon>environmental samples</taxon>
    </lineage>
</organism>
<dbReference type="AlphaFoldDB" id="A0A1C6K5D9"/>
<feature type="transmembrane region" description="Helical" evidence="7">
    <location>
        <begin position="361"/>
        <end position="383"/>
    </location>
</feature>
<feature type="transmembrane region" description="Helical" evidence="7">
    <location>
        <begin position="288"/>
        <end position="310"/>
    </location>
</feature>
<evidence type="ECO:0000256" key="5">
    <source>
        <dbReference type="ARBA" id="ARBA00022989"/>
    </source>
</evidence>
<dbReference type="PANTHER" id="PTHR43549">
    <property type="entry name" value="MULTIDRUG RESISTANCE PROTEIN YPNP-RELATED"/>
    <property type="match status" value="1"/>
</dbReference>
<evidence type="ECO:0000256" key="2">
    <source>
        <dbReference type="ARBA" id="ARBA00022448"/>
    </source>
</evidence>
<dbReference type="Pfam" id="PF01554">
    <property type="entry name" value="MatE"/>
    <property type="match status" value="2"/>
</dbReference>
<reference evidence="8" key="1">
    <citation type="submission" date="2015-09" db="EMBL/GenBank/DDBJ databases">
        <authorList>
            <consortium name="Pathogen Informatics"/>
        </authorList>
    </citation>
    <scope>NUCLEOTIDE SEQUENCE</scope>
    <source>
        <strain evidence="8">2789STDY5834896</strain>
    </source>
</reference>
<feature type="transmembrane region" description="Helical" evidence="7">
    <location>
        <begin position="322"/>
        <end position="341"/>
    </location>
</feature>
<feature type="transmembrane region" description="Helical" evidence="7">
    <location>
        <begin position="14"/>
        <end position="32"/>
    </location>
</feature>
<feature type="transmembrane region" description="Helical" evidence="7">
    <location>
        <begin position="422"/>
        <end position="441"/>
    </location>
</feature>
<dbReference type="GO" id="GO:0015297">
    <property type="term" value="F:antiporter activity"/>
    <property type="evidence" value="ECO:0007669"/>
    <property type="project" value="InterPro"/>
</dbReference>
<dbReference type="InterPro" id="IPR048279">
    <property type="entry name" value="MdtK-like"/>
</dbReference>